<comment type="caution">
    <text evidence="1">The sequence shown here is derived from an EMBL/GenBank/DDBJ whole genome shotgun (WGS) entry which is preliminary data.</text>
</comment>
<proteinExistence type="predicted"/>
<accession>X0YR03</accession>
<sequence>MSSDKVQFAVSATPIESVGTSQQGSVDSFIVASEVGRSIGGSGEVLSLATGWDGSGGAAHGYDDGVPYYISSAKATTPTAFSALTDFEFAIIKHSGHIYSSATVLGAVNTTDYLTIRATHGTDGTDVTGASGLDNGEQPVIAVLKAGEATSIPMRDGAMSMAYFGHHSTEDDGSTAGANTIAIEFFAVK</sequence>
<dbReference type="EMBL" id="BARS01040751">
    <property type="protein sequence ID" value="GAG39136.1"/>
    <property type="molecule type" value="Genomic_DNA"/>
</dbReference>
<name>X0YR03_9ZZZZ</name>
<evidence type="ECO:0000313" key="1">
    <source>
        <dbReference type="EMBL" id="GAG39136.1"/>
    </source>
</evidence>
<reference evidence="1" key="1">
    <citation type="journal article" date="2014" name="Front. Microbiol.">
        <title>High frequency of phylogenetically diverse reductive dehalogenase-homologous genes in deep subseafloor sedimentary metagenomes.</title>
        <authorList>
            <person name="Kawai M."/>
            <person name="Futagami T."/>
            <person name="Toyoda A."/>
            <person name="Takaki Y."/>
            <person name="Nishi S."/>
            <person name="Hori S."/>
            <person name="Arai W."/>
            <person name="Tsubouchi T."/>
            <person name="Morono Y."/>
            <person name="Uchiyama I."/>
            <person name="Ito T."/>
            <person name="Fujiyama A."/>
            <person name="Inagaki F."/>
            <person name="Takami H."/>
        </authorList>
    </citation>
    <scope>NUCLEOTIDE SEQUENCE</scope>
    <source>
        <strain evidence="1">Expedition CK06-06</strain>
    </source>
</reference>
<protein>
    <submittedName>
        <fullName evidence="1">Uncharacterized protein</fullName>
    </submittedName>
</protein>
<dbReference type="AlphaFoldDB" id="X0YR03"/>
<gene>
    <name evidence="1" type="ORF">S01H1_62074</name>
</gene>
<organism evidence="1">
    <name type="scientific">marine sediment metagenome</name>
    <dbReference type="NCBI Taxonomy" id="412755"/>
    <lineage>
        <taxon>unclassified sequences</taxon>
        <taxon>metagenomes</taxon>
        <taxon>ecological metagenomes</taxon>
    </lineage>
</organism>